<feature type="compositionally biased region" description="Polar residues" evidence="1">
    <location>
        <begin position="137"/>
        <end position="162"/>
    </location>
</feature>
<proteinExistence type="predicted"/>
<feature type="compositionally biased region" description="Basic and acidic residues" evidence="1">
    <location>
        <begin position="163"/>
        <end position="175"/>
    </location>
</feature>
<evidence type="ECO:0000256" key="1">
    <source>
        <dbReference type="SAM" id="MobiDB-lite"/>
    </source>
</evidence>
<accession>A0A507AM12</accession>
<sequence length="194" mass="22183">MSGLSDKFMLFDAYYESAWNTAELQDLGLNHQAGAHFLLAHSPDCYVEHAREALRIYEKIKTHCDGDTKWAEERVAAAETLLREAEEDKKKYSEPMTDEEYDQAMIEASDAKYQADQAWPHLVSEDEEDDVEERQVTADTQTTQESGVEDSQTTKEFQSTAITRHDTPLSEKYIRQDGSPYFPLESAMCRPRAS</sequence>
<evidence type="ECO:0000313" key="3">
    <source>
        <dbReference type="Proteomes" id="UP000319257"/>
    </source>
</evidence>
<dbReference type="AlphaFoldDB" id="A0A507AM12"/>
<dbReference type="RefSeq" id="XP_030990364.1">
    <property type="nucleotide sequence ID" value="XM_031144849.1"/>
</dbReference>
<dbReference type="EMBL" id="SKBQ01000075">
    <property type="protein sequence ID" value="TPX08653.1"/>
    <property type="molecule type" value="Genomic_DNA"/>
</dbReference>
<dbReference type="Proteomes" id="UP000319257">
    <property type="component" value="Unassembled WGS sequence"/>
</dbReference>
<keyword evidence="3" id="KW-1185">Reference proteome</keyword>
<feature type="region of interest" description="Disordered" evidence="1">
    <location>
        <begin position="125"/>
        <end position="180"/>
    </location>
</feature>
<dbReference type="GeneID" id="41977289"/>
<comment type="caution">
    <text evidence="2">The sequence shown here is derived from an EMBL/GenBank/DDBJ whole genome shotgun (WGS) entry which is preliminary data.</text>
</comment>
<dbReference type="InParanoid" id="A0A507AM12"/>
<protein>
    <submittedName>
        <fullName evidence="2">Uncharacterized protein</fullName>
    </submittedName>
</protein>
<organism evidence="2 3">
    <name type="scientific">Thyridium curvatum</name>
    <dbReference type="NCBI Taxonomy" id="1093900"/>
    <lineage>
        <taxon>Eukaryota</taxon>
        <taxon>Fungi</taxon>
        <taxon>Dikarya</taxon>
        <taxon>Ascomycota</taxon>
        <taxon>Pezizomycotina</taxon>
        <taxon>Sordariomycetes</taxon>
        <taxon>Sordariomycetidae</taxon>
        <taxon>Thyridiales</taxon>
        <taxon>Thyridiaceae</taxon>
        <taxon>Thyridium</taxon>
    </lineage>
</organism>
<name>A0A507AM12_9PEZI</name>
<reference evidence="2 3" key="1">
    <citation type="submission" date="2019-06" db="EMBL/GenBank/DDBJ databases">
        <title>Draft genome sequence of the filamentous fungus Phialemoniopsis curvata isolated from diesel fuel.</title>
        <authorList>
            <person name="Varaljay V.A."/>
            <person name="Lyon W.J."/>
            <person name="Crouch A.L."/>
            <person name="Drake C.E."/>
            <person name="Hollomon J.M."/>
            <person name="Nadeau L.J."/>
            <person name="Nunn H.S."/>
            <person name="Stevenson B.S."/>
            <person name="Bojanowski C.L."/>
            <person name="Crookes-Goodson W.J."/>
        </authorList>
    </citation>
    <scope>NUCLEOTIDE SEQUENCE [LARGE SCALE GENOMIC DNA]</scope>
    <source>
        <strain evidence="2 3">D216</strain>
    </source>
</reference>
<gene>
    <name evidence="2" type="ORF">E0L32_009842</name>
</gene>
<evidence type="ECO:0000313" key="2">
    <source>
        <dbReference type="EMBL" id="TPX08653.1"/>
    </source>
</evidence>